<dbReference type="Gene3D" id="3.20.20.70">
    <property type="entry name" value="Aldolase class I"/>
    <property type="match status" value="1"/>
</dbReference>
<dbReference type="KEGG" id="lenr:94168431"/>
<dbReference type="EC" id="5.1.3.1" evidence="7"/>
<dbReference type="SUPFAM" id="SSF51366">
    <property type="entry name" value="Ribulose-phoshate binding barrel"/>
    <property type="match status" value="1"/>
</dbReference>
<comment type="cofactor">
    <cofactor evidence="5">
        <name>Fe(2+)</name>
        <dbReference type="ChEBI" id="CHEBI:29033"/>
    </cofactor>
</comment>
<evidence type="ECO:0000256" key="10">
    <source>
        <dbReference type="ARBA" id="ARBA00030599"/>
    </source>
</evidence>
<dbReference type="InterPro" id="IPR013785">
    <property type="entry name" value="Aldolase_TIM"/>
</dbReference>
<proteinExistence type="inferred from homology"/>
<evidence type="ECO:0000256" key="9">
    <source>
        <dbReference type="ARBA" id="ARBA00023235"/>
    </source>
</evidence>
<evidence type="ECO:0000256" key="5">
    <source>
        <dbReference type="ARBA" id="ARBA00001954"/>
    </source>
</evidence>
<comment type="catalytic activity">
    <reaction evidence="1">
        <text>D-ribulose 5-phosphate = D-xylulose 5-phosphate</text>
        <dbReference type="Rhea" id="RHEA:13677"/>
        <dbReference type="ChEBI" id="CHEBI:57737"/>
        <dbReference type="ChEBI" id="CHEBI:58121"/>
        <dbReference type="EC" id="5.1.3.1"/>
    </reaction>
</comment>
<dbReference type="RefSeq" id="XP_067689024.1">
    <property type="nucleotide sequence ID" value="XM_067832921.1"/>
</dbReference>
<dbReference type="Pfam" id="PF00834">
    <property type="entry name" value="Ribul_P_3_epim"/>
    <property type="match status" value="1"/>
</dbReference>
<dbReference type="GO" id="GO:0004750">
    <property type="term" value="F:D-ribulose-phosphate 3-epimerase activity"/>
    <property type="evidence" value="ECO:0007669"/>
    <property type="project" value="UniProtKB-EC"/>
</dbReference>
<keyword evidence="12" id="KW-1185">Reference proteome</keyword>
<dbReference type="AlphaFoldDB" id="A0A836FR05"/>
<gene>
    <name evidence="11" type="ORF">CUR178_01146</name>
</gene>
<organism evidence="11 12">
    <name type="scientific">Leishmania enriettii</name>
    <dbReference type="NCBI Taxonomy" id="5663"/>
    <lineage>
        <taxon>Eukaryota</taxon>
        <taxon>Discoba</taxon>
        <taxon>Euglenozoa</taxon>
        <taxon>Kinetoplastea</taxon>
        <taxon>Metakinetoplastina</taxon>
        <taxon>Trypanosomatida</taxon>
        <taxon>Trypanosomatidae</taxon>
        <taxon>Leishmaniinae</taxon>
        <taxon>Leishmania</taxon>
    </lineage>
</organism>
<accession>A0A836FR05</accession>
<comment type="cofactor">
    <cofactor evidence="2">
        <name>Mn(2+)</name>
        <dbReference type="ChEBI" id="CHEBI:29035"/>
    </cofactor>
</comment>
<dbReference type="InterPro" id="IPR011060">
    <property type="entry name" value="RibuloseP-bd_barrel"/>
</dbReference>
<comment type="cofactor">
    <cofactor evidence="3">
        <name>Co(2+)</name>
        <dbReference type="ChEBI" id="CHEBI:48828"/>
    </cofactor>
</comment>
<dbReference type="PANTHER" id="PTHR11749">
    <property type="entry name" value="RIBULOSE-5-PHOSPHATE-3-EPIMERASE"/>
    <property type="match status" value="1"/>
</dbReference>
<comment type="caution">
    <text evidence="11">The sequence shown here is derived from an EMBL/GenBank/DDBJ whole genome shotgun (WGS) entry which is preliminary data.</text>
</comment>
<evidence type="ECO:0000256" key="4">
    <source>
        <dbReference type="ARBA" id="ARBA00001947"/>
    </source>
</evidence>
<evidence type="ECO:0000256" key="6">
    <source>
        <dbReference type="ARBA" id="ARBA00009541"/>
    </source>
</evidence>
<dbReference type="GeneID" id="94168431"/>
<dbReference type="CDD" id="cd00429">
    <property type="entry name" value="RPE"/>
    <property type="match status" value="1"/>
</dbReference>
<dbReference type="EMBL" id="JAFHKP010000035">
    <property type="protein sequence ID" value="KAG5467502.1"/>
    <property type="molecule type" value="Genomic_DNA"/>
</dbReference>
<keyword evidence="8" id="KW-0479">Metal-binding</keyword>
<dbReference type="FunFam" id="3.20.20.70:FF:000004">
    <property type="entry name" value="Ribulose-phosphate 3-epimerase"/>
    <property type="match status" value="1"/>
</dbReference>
<evidence type="ECO:0000313" key="11">
    <source>
        <dbReference type="EMBL" id="KAG5467502.1"/>
    </source>
</evidence>
<evidence type="ECO:0000256" key="3">
    <source>
        <dbReference type="ARBA" id="ARBA00001941"/>
    </source>
</evidence>
<evidence type="ECO:0000256" key="8">
    <source>
        <dbReference type="ARBA" id="ARBA00022723"/>
    </source>
</evidence>
<name>A0A836FR05_LEIEN</name>
<dbReference type="NCBIfam" id="NF004076">
    <property type="entry name" value="PRK05581.1-4"/>
    <property type="match status" value="1"/>
</dbReference>
<evidence type="ECO:0000256" key="7">
    <source>
        <dbReference type="ARBA" id="ARBA00013188"/>
    </source>
</evidence>
<comment type="cofactor">
    <cofactor evidence="4">
        <name>Zn(2+)</name>
        <dbReference type="ChEBI" id="CHEBI:29105"/>
    </cofactor>
</comment>
<keyword evidence="9" id="KW-0413">Isomerase</keyword>
<sequence>MAAKFNHLDKSTYPNGRNKKQAIVPIISPSLMVADQTRLLQESLKVLSENGGSADWIHVDIVDGHFAPNFSFCPATVADLRKHLPNTFLDCHLIVCDPIRWVDTFARAGASTFVFHYEAAEHPVAVCRKVREAGMVTGIALCPETPAEVLFTLIDAGEVDMVLVMCVRIGFAGQTFKPETVEKIRVLRERYPYLVIQADGSITLDTIDLVAAAGANAIVPGRAVFKANDRKSSMQKLRGSIQKHIAMRAASHL</sequence>
<evidence type="ECO:0000256" key="2">
    <source>
        <dbReference type="ARBA" id="ARBA00001936"/>
    </source>
</evidence>
<dbReference type="GO" id="GO:0005737">
    <property type="term" value="C:cytoplasm"/>
    <property type="evidence" value="ECO:0007669"/>
    <property type="project" value="UniProtKB-ARBA"/>
</dbReference>
<evidence type="ECO:0000313" key="12">
    <source>
        <dbReference type="Proteomes" id="UP000674179"/>
    </source>
</evidence>
<dbReference type="GO" id="GO:0005975">
    <property type="term" value="P:carbohydrate metabolic process"/>
    <property type="evidence" value="ECO:0007669"/>
    <property type="project" value="InterPro"/>
</dbReference>
<reference evidence="11 12" key="1">
    <citation type="submission" date="2021-02" db="EMBL/GenBank/DDBJ databases">
        <title>Leishmania (Mundinia) enrietti genome sequencing and assembly.</title>
        <authorList>
            <person name="Almutairi H."/>
            <person name="Gatherer D."/>
        </authorList>
    </citation>
    <scope>NUCLEOTIDE SEQUENCE [LARGE SCALE GENOMIC DNA]</scope>
    <source>
        <strain evidence="11">CUR178</strain>
    </source>
</reference>
<dbReference type="GO" id="GO:0046872">
    <property type="term" value="F:metal ion binding"/>
    <property type="evidence" value="ECO:0007669"/>
    <property type="project" value="UniProtKB-KW"/>
</dbReference>
<dbReference type="Proteomes" id="UP000674179">
    <property type="component" value="Chromosome 35"/>
</dbReference>
<comment type="similarity">
    <text evidence="6">Belongs to the ribulose-phosphate 3-epimerase family.</text>
</comment>
<evidence type="ECO:0000256" key="1">
    <source>
        <dbReference type="ARBA" id="ARBA00001782"/>
    </source>
</evidence>
<dbReference type="OrthoDB" id="1927044at2759"/>
<dbReference type="InterPro" id="IPR000056">
    <property type="entry name" value="Ribul_P_3_epim-like"/>
</dbReference>
<protein>
    <recommendedName>
        <fullName evidence="7">ribulose-phosphate 3-epimerase</fullName>
        <ecNumber evidence="7">5.1.3.1</ecNumber>
    </recommendedName>
    <alternativeName>
        <fullName evidence="10">Pentose-5-phosphate 3-epimerase</fullName>
    </alternativeName>
</protein>